<evidence type="ECO:0008006" key="5">
    <source>
        <dbReference type="Google" id="ProtNLM"/>
    </source>
</evidence>
<dbReference type="RefSeq" id="WP_128465542.1">
    <property type="nucleotide sequence ID" value="NZ_CP035108.1"/>
</dbReference>
<dbReference type="PROSITE" id="PS51257">
    <property type="entry name" value="PROKAR_LIPOPROTEIN"/>
    <property type="match status" value="1"/>
</dbReference>
<sequence length="285" mass="32395">MKKIFPLLLALALFVGCSSKVTNPGKLASSIDDTLTEVIELTTRLDSGVLFVLISLEANSNISSLIFDKTKEKVTTFYAQAHETLPIGKTYYILPARITREGKTYYDEETGRMMRNYFQLSKLGRVTDKIQQADYIIVSRMNESVQRSYDKNTSTVVLSIMTKSDIPVFSSVITLESKADANFWYYPTKQAIPSSTLSMKAMGQMFAVALPRAYGIPVTKMEKFEKRMKERAEAKKAGKAAETEQQEIRELEEKGEAIRKEEQWQKEFDEYLKSLDNDTTSSEEE</sequence>
<dbReference type="OrthoDB" id="9797639at2"/>
<accession>A0A410JW47</accession>
<evidence type="ECO:0000256" key="2">
    <source>
        <dbReference type="SAM" id="SignalP"/>
    </source>
</evidence>
<evidence type="ECO:0000313" key="3">
    <source>
        <dbReference type="EMBL" id="QAR32255.1"/>
    </source>
</evidence>
<keyword evidence="2" id="KW-0732">Signal</keyword>
<feature type="region of interest" description="Disordered" evidence="1">
    <location>
        <begin position="230"/>
        <end position="256"/>
    </location>
</feature>
<feature type="chain" id="PRO_5019419078" description="Lipoprotein" evidence="2">
    <location>
        <begin position="22"/>
        <end position="285"/>
    </location>
</feature>
<dbReference type="AlphaFoldDB" id="A0A410JW47"/>
<dbReference type="Proteomes" id="UP000287502">
    <property type="component" value="Chromosome"/>
</dbReference>
<feature type="signal peptide" evidence="2">
    <location>
        <begin position="1"/>
        <end position="21"/>
    </location>
</feature>
<name>A0A410JW47_9BACT</name>
<evidence type="ECO:0000256" key="1">
    <source>
        <dbReference type="SAM" id="MobiDB-lite"/>
    </source>
</evidence>
<organism evidence="3 4">
    <name type="scientific">Geovibrio thiophilus</name>
    <dbReference type="NCBI Taxonomy" id="139438"/>
    <lineage>
        <taxon>Bacteria</taxon>
        <taxon>Pseudomonadati</taxon>
        <taxon>Deferribacterota</taxon>
        <taxon>Deferribacteres</taxon>
        <taxon>Deferribacterales</taxon>
        <taxon>Geovibrionaceae</taxon>
        <taxon>Geovibrio</taxon>
    </lineage>
</organism>
<evidence type="ECO:0000313" key="4">
    <source>
        <dbReference type="Proteomes" id="UP000287502"/>
    </source>
</evidence>
<proteinExistence type="predicted"/>
<keyword evidence="4" id="KW-1185">Reference proteome</keyword>
<gene>
    <name evidence="3" type="ORF">EP073_02235</name>
</gene>
<dbReference type="KEGG" id="gtl:EP073_02235"/>
<protein>
    <recommendedName>
        <fullName evidence="5">Lipoprotein</fullName>
    </recommendedName>
</protein>
<reference evidence="3 4" key="1">
    <citation type="submission" date="2019-01" db="EMBL/GenBank/DDBJ databases">
        <title>Geovibrio thiophilus DSM 11263, complete genome.</title>
        <authorList>
            <person name="Spring S."/>
            <person name="Bunk B."/>
            <person name="Sproer C."/>
        </authorList>
    </citation>
    <scope>NUCLEOTIDE SEQUENCE [LARGE SCALE GENOMIC DNA]</scope>
    <source>
        <strain evidence="3 4">DSM 11263</strain>
    </source>
</reference>
<dbReference type="EMBL" id="CP035108">
    <property type="protein sequence ID" value="QAR32255.1"/>
    <property type="molecule type" value="Genomic_DNA"/>
</dbReference>